<accession>A0AAU9QQ60</accession>
<organism evidence="9 10">
    <name type="scientific">Vibrio jasicida</name>
    <dbReference type="NCBI Taxonomy" id="766224"/>
    <lineage>
        <taxon>Bacteria</taxon>
        <taxon>Pseudomonadati</taxon>
        <taxon>Pseudomonadota</taxon>
        <taxon>Gammaproteobacteria</taxon>
        <taxon>Vibrionales</taxon>
        <taxon>Vibrionaceae</taxon>
        <taxon>Vibrio</taxon>
    </lineage>
</organism>
<dbReference type="GO" id="GO:0000155">
    <property type="term" value="F:phosphorelay sensor kinase activity"/>
    <property type="evidence" value="ECO:0007669"/>
    <property type="project" value="InterPro"/>
</dbReference>
<feature type="transmembrane region" description="Helical" evidence="7">
    <location>
        <begin position="9"/>
        <end position="35"/>
    </location>
</feature>
<comment type="catalytic activity">
    <reaction evidence="1">
        <text>ATP + protein L-histidine = ADP + protein N-phospho-L-histidine.</text>
        <dbReference type="EC" id="2.7.13.3"/>
    </reaction>
</comment>
<dbReference type="InterPro" id="IPR036890">
    <property type="entry name" value="HATPase_C_sf"/>
</dbReference>
<dbReference type="EC" id="2.7.13.3" evidence="2"/>
<protein>
    <recommendedName>
        <fullName evidence="2">histidine kinase</fullName>
        <ecNumber evidence="2">2.7.13.3</ecNumber>
    </recommendedName>
</protein>
<proteinExistence type="predicted"/>
<dbReference type="CDD" id="cd00082">
    <property type="entry name" value="HisKA"/>
    <property type="match status" value="1"/>
</dbReference>
<evidence type="ECO:0000256" key="4">
    <source>
        <dbReference type="ARBA" id="ARBA00022679"/>
    </source>
</evidence>
<keyword evidence="4" id="KW-0808">Transferase</keyword>
<dbReference type="SUPFAM" id="SSF47384">
    <property type="entry name" value="Homodimeric domain of signal transducing histidine kinase"/>
    <property type="match status" value="1"/>
</dbReference>
<keyword evidence="3" id="KW-0597">Phosphoprotein</keyword>
<dbReference type="PANTHER" id="PTHR45453:SF1">
    <property type="entry name" value="PHOSPHATE REGULON SENSOR PROTEIN PHOR"/>
    <property type="match status" value="1"/>
</dbReference>
<dbReference type="RefSeq" id="WP_409589546.1">
    <property type="nucleotide sequence ID" value="NZ_CAKMTZ010000089.1"/>
</dbReference>
<feature type="domain" description="Histidine kinase" evidence="8">
    <location>
        <begin position="227"/>
        <end position="420"/>
    </location>
</feature>
<dbReference type="InterPro" id="IPR036097">
    <property type="entry name" value="HisK_dim/P_sf"/>
</dbReference>
<feature type="transmembrane region" description="Helical" evidence="7">
    <location>
        <begin position="144"/>
        <end position="169"/>
    </location>
</feature>
<dbReference type="InterPro" id="IPR005467">
    <property type="entry name" value="His_kinase_dom"/>
</dbReference>
<dbReference type="PROSITE" id="PS50109">
    <property type="entry name" value="HIS_KIN"/>
    <property type="match status" value="1"/>
</dbReference>
<dbReference type="InterPro" id="IPR050351">
    <property type="entry name" value="BphY/WalK/GraS-like"/>
</dbReference>
<reference evidence="9" key="1">
    <citation type="submission" date="2022-01" db="EMBL/GenBank/DDBJ databases">
        <authorList>
            <person name="Lagorce A."/>
        </authorList>
    </citation>
    <scope>NUCLEOTIDE SEQUENCE</scope>
    <source>
        <strain evidence="9">Th15_F1_A12</strain>
    </source>
</reference>
<evidence type="ECO:0000256" key="6">
    <source>
        <dbReference type="ARBA" id="ARBA00023012"/>
    </source>
</evidence>
<dbReference type="Gene3D" id="3.30.565.10">
    <property type="entry name" value="Histidine kinase-like ATPase, C-terminal domain"/>
    <property type="match status" value="1"/>
</dbReference>
<dbReference type="GO" id="GO:0005886">
    <property type="term" value="C:plasma membrane"/>
    <property type="evidence" value="ECO:0007669"/>
    <property type="project" value="TreeGrafter"/>
</dbReference>
<comment type="caution">
    <text evidence="9">The sequence shown here is derived from an EMBL/GenBank/DDBJ whole genome shotgun (WGS) entry which is preliminary data.</text>
</comment>
<dbReference type="GO" id="GO:0016036">
    <property type="term" value="P:cellular response to phosphate starvation"/>
    <property type="evidence" value="ECO:0007669"/>
    <property type="project" value="TreeGrafter"/>
</dbReference>
<evidence type="ECO:0000313" key="9">
    <source>
        <dbReference type="EMBL" id="CAH1598437.1"/>
    </source>
</evidence>
<dbReference type="InterPro" id="IPR003661">
    <property type="entry name" value="HisK_dim/P_dom"/>
</dbReference>
<evidence type="ECO:0000259" key="8">
    <source>
        <dbReference type="PROSITE" id="PS50109"/>
    </source>
</evidence>
<dbReference type="SMART" id="SM00388">
    <property type="entry name" value="HisKA"/>
    <property type="match status" value="1"/>
</dbReference>
<name>A0AAU9QQ60_9VIBR</name>
<dbReference type="GO" id="GO:0004721">
    <property type="term" value="F:phosphoprotein phosphatase activity"/>
    <property type="evidence" value="ECO:0007669"/>
    <property type="project" value="TreeGrafter"/>
</dbReference>
<dbReference type="Proteomes" id="UP001295462">
    <property type="component" value="Unassembled WGS sequence"/>
</dbReference>
<dbReference type="EMBL" id="CAKMUD010000090">
    <property type="protein sequence ID" value="CAH1598437.1"/>
    <property type="molecule type" value="Genomic_DNA"/>
</dbReference>
<sequence>MKIRHSLRLYFLAVMLLVGSVTIVTMSGVALSYFFSGMDIAMEGAMRTQAHRINPSNNNPVKLGDMTVASRWQDLPLPIQHTFKESDVTPNELLKHIEGIPLISPPKVGYFVIKVVEKSDIVYVSFQLPERVDNERFRDKELPLFYIIFTALGALCLFSVALLGTLRIVSTPVENLGKWAKSLDRDKLQQPVPRFQFSELDSLAGIVQSSLSSVQDSLDREKQFLSYASHELRTPIAVTRTNTELLSKMLSRNVDKAKQEEVLKRIERAAFTMTDLTETLLWLNRRDDKALSTQAISLGELIIQINNDLSYVLQDKHVDVSLECDDTKLELPLGLSRIVITNLIRNAFQHSGNGEVKIKQVGKALKIDNYNLTKDKSTQDLGFGLGLELTERLVNQYGWHYENKQTPSGRSVLIEFNSQKEYRET</sequence>
<dbReference type="SUPFAM" id="SSF55874">
    <property type="entry name" value="ATPase domain of HSP90 chaperone/DNA topoisomerase II/histidine kinase"/>
    <property type="match status" value="1"/>
</dbReference>
<evidence type="ECO:0000256" key="3">
    <source>
        <dbReference type="ARBA" id="ARBA00022553"/>
    </source>
</evidence>
<keyword evidence="5 9" id="KW-0418">Kinase</keyword>
<keyword evidence="6" id="KW-0902">Two-component regulatory system</keyword>
<keyword evidence="7" id="KW-0472">Membrane</keyword>
<dbReference type="Gene3D" id="1.10.287.130">
    <property type="match status" value="1"/>
</dbReference>
<keyword evidence="7" id="KW-0812">Transmembrane</keyword>
<dbReference type="AlphaFoldDB" id="A0AAU9QQ60"/>
<dbReference type="Pfam" id="PF00512">
    <property type="entry name" value="HisKA"/>
    <property type="match status" value="1"/>
</dbReference>
<evidence type="ECO:0000256" key="7">
    <source>
        <dbReference type="SAM" id="Phobius"/>
    </source>
</evidence>
<keyword evidence="7" id="KW-1133">Transmembrane helix</keyword>
<dbReference type="PANTHER" id="PTHR45453">
    <property type="entry name" value="PHOSPHATE REGULON SENSOR PROTEIN PHOR"/>
    <property type="match status" value="1"/>
</dbReference>
<evidence type="ECO:0000313" key="10">
    <source>
        <dbReference type="Proteomes" id="UP001295462"/>
    </source>
</evidence>
<evidence type="ECO:0000256" key="2">
    <source>
        <dbReference type="ARBA" id="ARBA00012438"/>
    </source>
</evidence>
<gene>
    <name evidence="9" type="ORF">THF1A12_360035</name>
</gene>
<evidence type="ECO:0000256" key="1">
    <source>
        <dbReference type="ARBA" id="ARBA00000085"/>
    </source>
</evidence>
<evidence type="ECO:0000256" key="5">
    <source>
        <dbReference type="ARBA" id="ARBA00022777"/>
    </source>
</evidence>